<evidence type="ECO:0000256" key="2">
    <source>
        <dbReference type="ARBA" id="ARBA00004141"/>
    </source>
</evidence>
<dbReference type="InterPro" id="IPR008915">
    <property type="entry name" value="Peptidase_M50"/>
</dbReference>
<sequence>MFEFLRDLSSFVIALGVLITVHEYGHFWVARKNGVKVHRFAIGFGKPIWRFYDKHGTEFVIALIPLGGYVKMLDERVDDVKPEDKPYTFNNKSVYQRIAIVGAGPLANFLFAIFAFYLMFLVGVPSVKPIVGDVTENSIAANANITNKSEIIEVAGQTTRDWQDVNLALVANIGEPSIEIKTKEQGNVSATLHQLDTRDWKFEPEKASAIDSLGIQIFRPKILNEVGLVQEKSPAANAGFLLDDQIISIDNKQINGDWQKFTELIRTYPNQTIAIEVLRAGKVVVLTATPKAREVNGETQGYLGLSPKSEPYPSEYRIELSYGLYSALEQSLARTWQLIVLSFDMIGKLITGDVSVKNLSGPISIAQEAGNHAGYGFVYFLGFLALISINLGIINILPIPVLDGGHLVYYLIELLTGKPVSQKVQEIGFKFGTLAILGLMSIALFNDLSRL</sequence>
<gene>
    <name evidence="13" type="primary">rseP</name>
    <name evidence="13" type="ORF">GCM10017161_32010</name>
</gene>
<feature type="transmembrane region" description="Helical" evidence="11">
    <location>
        <begin position="12"/>
        <end position="30"/>
    </location>
</feature>
<dbReference type="EC" id="3.4.24.-" evidence="11"/>
<keyword evidence="6 11" id="KW-0378">Hydrolase</keyword>
<evidence type="ECO:0000313" key="13">
    <source>
        <dbReference type="EMBL" id="GHG00991.1"/>
    </source>
</evidence>
<accession>A0A919EMQ7</accession>
<dbReference type="CDD" id="cd06163">
    <property type="entry name" value="S2P-M50_PDZ_RseP-like"/>
    <property type="match status" value="2"/>
</dbReference>
<dbReference type="GO" id="GO:0046872">
    <property type="term" value="F:metal ion binding"/>
    <property type="evidence" value="ECO:0007669"/>
    <property type="project" value="UniProtKB-KW"/>
</dbReference>
<dbReference type="AlphaFoldDB" id="A0A919EMQ7"/>
<keyword evidence="9 11" id="KW-0482">Metalloprotease</keyword>
<dbReference type="InterPro" id="IPR041489">
    <property type="entry name" value="PDZ_6"/>
</dbReference>
<dbReference type="Pfam" id="PF17820">
    <property type="entry name" value="PDZ_6"/>
    <property type="match status" value="1"/>
</dbReference>
<organism evidence="13 14">
    <name type="scientific">Thalassotalea marina</name>
    <dbReference type="NCBI Taxonomy" id="1673741"/>
    <lineage>
        <taxon>Bacteria</taxon>
        <taxon>Pseudomonadati</taxon>
        <taxon>Pseudomonadota</taxon>
        <taxon>Gammaproteobacteria</taxon>
        <taxon>Alteromonadales</taxon>
        <taxon>Colwelliaceae</taxon>
        <taxon>Thalassotalea</taxon>
    </lineage>
</organism>
<dbReference type="GO" id="GO:0004222">
    <property type="term" value="F:metalloendopeptidase activity"/>
    <property type="evidence" value="ECO:0007669"/>
    <property type="project" value="InterPro"/>
</dbReference>
<dbReference type="RefSeq" id="WP_189772702.1">
    <property type="nucleotide sequence ID" value="NZ_BNCK01000008.1"/>
</dbReference>
<keyword evidence="8 11" id="KW-1133">Transmembrane helix</keyword>
<dbReference type="PANTHER" id="PTHR42837">
    <property type="entry name" value="REGULATOR OF SIGMA-E PROTEASE RSEP"/>
    <property type="match status" value="1"/>
</dbReference>
<evidence type="ECO:0000256" key="4">
    <source>
        <dbReference type="ARBA" id="ARBA00022670"/>
    </source>
</evidence>
<evidence type="ECO:0000256" key="11">
    <source>
        <dbReference type="RuleBase" id="RU362031"/>
    </source>
</evidence>
<dbReference type="NCBIfam" id="NF008046">
    <property type="entry name" value="PRK10779.1"/>
    <property type="match status" value="1"/>
</dbReference>
<dbReference type="SUPFAM" id="SSF50156">
    <property type="entry name" value="PDZ domain-like"/>
    <property type="match status" value="2"/>
</dbReference>
<dbReference type="InterPro" id="IPR001478">
    <property type="entry name" value="PDZ"/>
</dbReference>
<evidence type="ECO:0000256" key="5">
    <source>
        <dbReference type="ARBA" id="ARBA00022692"/>
    </source>
</evidence>
<dbReference type="InterPro" id="IPR036034">
    <property type="entry name" value="PDZ_sf"/>
</dbReference>
<dbReference type="InterPro" id="IPR004387">
    <property type="entry name" value="Pept_M50_Zn"/>
</dbReference>
<dbReference type="EMBL" id="BNCK01000008">
    <property type="protein sequence ID" value="GHG00991.1"/>
    <property type="molecule type" value="Genomic_DNA"/>
</dbReference>
<keyword evidence="10 11" id="KW-0472">Membrane</keyword>
<feature type="transmembrane region" description="Helical" evidence="11">
    <location>
        <begin position="427"/>
        <end position="445"/>
    </location>
</feature>
<dbReference type="Proteomes" id="UP000623842">
    <property type="component" value="Unassembled WGS sequence"/>
</dbReference>
<reference evidence="13" key="1">
    <citation type="journal article" date="2014" name="Int. J. Syst. Evol. Microbiol.">
        <title>Complete genome sequence of Corynebacterium casei LMG S-19264T (=DSM 44701T), isolated from a smear-ripened cheese.</title>
        <authorList>
            <consortium name="US DOE Joint Genome Institute (JGI-PGF)"/>
            <person name="Walter F."/>
            <person name="Albersmeier A."/>
            <person name="Kalinowski J."/>
            <person name="Ruckert C."/>
        </authorList>
    </citation>
    <scope>NUCLEOTIDE SEQUENCE</scope>
    <source>
        <strain evidence="13">KCTC 42731</strain>
    </source>
</reference>
<evidence type="ECO:0000256" key="7">
    <source>
        <dbReference type="ARBA" id="ARBA00022833"/>
    </source>
</evidence>
<dbReference type="NCBIfam" id="TIGR00054">
    <property type="entry name" value="RIP metalloprotease RseP"/>
    <property type="match status" value="1"/>
</dbReference>
<evidence type="ECO:0000256" key="1">
    <source>
        <dbReference type="ARBA" id="ARBA00001947"/>
    </source>
</evidence>
<keyword evidence="14" id="KW-1185">Reference proteome</keyword>
<dbReference type="PANTHER" id="PTHR42837:SF2">
    <property type="entry name" value="MEMBRANE METALLOPROTEASE ARASP2, CHLOROPLASTIC-RELATED"/>
    <property type="match status" value="1"/>
</dbReference>
<dbReference type="Pfam" id="PF02163">
    <property type="entry name" value="Peptidase_M50"/>
    <property type="match status" value="1"/>
</dbReference>
<dbReference type="GO" id="GO:0006508">
    <property type="term" value="P:proteolysis"/>
    <property type="evidence" value="ECO:0007669"/>
    <property type="project" value="UniProtKB-KW"/>
</dbReference>
<evidence type="ECO:0000313" key="14">
    <source>
        <dbReference type="Proteomes" id="UP000623842"/>
    </source>
</evidence>
<feature type="transmembrane region" description="Helical" evidence="11">
    <location>
        <begin position="377"/>
        <end position="397"/>
    </location>
</feature>
<proteinExistence type="inferred from homology"/>
<evidence type="ECO:0000256" key="8">
    <source>
        <dbReference type="ARBA" id="ARBA00022989"/>
    </source>
</evidence>
<dbReference type="GO" id="GO:0016020">
    <property type="term" value="C:membrane"/>
    <property type="evidence" value="ECO:0007669"/>
    <property type="project" value="UniProtKB-SubCell"/>
</dbReference>
<comment type="subcellular location">
    <subcellularLocation>
        <location evidence="2">Membrane</location>
        <topology evidence="2">Multi-pass membrane protein</topology>
    </subcellularLocation>
</comment>
<feature type="domain" description="PDZ" evidence="12">
    <location>
        <begin position="115"/>
        <end position="186"/>
    </location>
</feature>
<feature type="domain" description="PDZ" evidence="12">
    <location>
        <begin position="211"/>
        <end position="281"/>
    </location>
</feature>
<keyword evidence="11" id="KW-0479">Metal-binding</keyword>
<keyword evidence="5 11" id="KW-0812">Transmembrane</keyword>
<protein>
    <recommendedName>
        <fullName evidence="11">Zinc metalloprotease</fullName>
        <ecNumber evidence="11">3.4.24.-</ecNumber>
    </recommendedName>
</protein>
<dbReference type="Gene3D" id="2.30.42.10">
    <property type="match status" value="2"/>
</dbReference>
<reference evidence="13" key="2">
    <citation type="submission" date="2020-09" db="EMBL/GenBank/DDBJ databases">
        <authorList>
            <person name="Sun Q."/>
            <person name="Kim S."/>
        </authorList>
    </citation>
    <scope>NUCLEOTIDE SEQUENCE</scope>
    <source>
        <strain evidence="13">KCTC 42731</strain>
    </source>
</reference>
<dbReference type="SMART" id="SM00228">
    <property type="entry name" value="PDZ"/>
    <property type="match status" value="2"/>
</dbReference>
<feature type="transmembrane region" description="Helical" evidence="11">
    <location>
        <begin position="98"/>
        <end position="120"/>
    </location>
</feature>
<evidence type="ECO:0000256" key="10">
    <source>
        <dbReference type="ARBA" id="ARBA00023136"/>
    </source>
</evidence>
<comment type="cofactor">
    <cofactor evidence="1 11">
        <name>Zn(2+)</name>
        <dbReference type="ChEBI" id="CHEBI:29105"/>
    </cofactor>
</comment>
<name>A0A919EMQ7_9GAMM</name>
<comment type="caution">
    <text evidence="13">The sequence shown here is derived from an EMBL/GenBank/DDBJ whole genome shotgun (WGS) entry which is preliminary data.</text>
</comment>
<evidence type="ECO:0000256" key="3">
    <source>
        <dbReference type="ARBA" id="ARBA00007931"/>
    </source>
</evidence>
<keyword evidence="4" id="KW-0645">Protease</keyword>
<keyword evidence="7 11" id="KW-0862">Zinc</keyword>
<evidence type="ECO:0000256" key="6">
    <source>
        <dbReference type="ARBA" id="ARBA00022801"/>
    </source>
</evidence>
<evidence type="ECO:0000259" key="12">
    <source>
        <dbReference type="SMART" id="SM00228"/>
    </source>
</evidence>
<evidence type="ECO:0000256" key="9">
    <source>
        <dbReference type="ARBA" id="ARBA00023049"/>
    </source>
</evidence>
<comment type="similarity">
    <text evidence="3 11">Belongs to the peptidase M50B family.</text>
</comment>